<protein>
    <submittedName>
        <fullName evidence="1">Uncharacterized protein</fullName>
    </submittedName>
</protein>
<reference evidence="2" key="2">
    <citation type="journal article" date="2017" name="Nat. Plants">
        <title>The Aegilops tauschii genome reveals multiple impacts of transposons.</title>
        <authorList>
            <person name="Zhao G."/>
            <person name="Zou C."/>
            <person name="Li K."/>
            <person name="Wang K."/>
            <person name="Li T."/>
            <person name="Gao L."/>
            <person name="Zhang X."/>
            <person name="Wang H."/>
            <person name="Yang Z."/>
            <person name="Liu X."/>
            <person name="Jiang W."/>
            <person name="Mao L."/>
            <person name="Kong X."/>
            <person name="Jiao Y."/>
            <person name="Jia J."/>
        </authorList>
    </citation>
    <scope>NUCLEOTIDE SEQUENCE [LARGE SCALE GENOMIC DNA]</scope>
    <source>
        <strain evidence="2">cv. AL8/78</strain>
    </source>
</reference>
<proteinExistence type="predicted"/>
<reference evidence="2" key="1">
    <citation type="journal article" date="2014" name="Science">
        <title>Ancient hybridizations among the ancestral genomes of bread wheat.</title>
        <authorList>
            <consortium name="International Wheat Genome Sequencing Consortium,"/>
            <person name="Marcussen T."/>
            <person name="Sandve S.R."/>
            <person name="Heier L."/>
            <person name="Spannagl M."/>
            <person name="Pfeifer M."/>
            <person name="Jakobsen K.S."/>
            <person name="Wulff B.B."/>
            <person name="Steuernagel B."/>
            <person name="Mayer K.F."/>
            <person name="Olsen O.A."/>
        </authorList>
    </citation>
    <scope>NUCLEOTIDE SEQUENCE [LARGE SCALE GENOMIC DNA]</scope>
    <source>
        <strain evidence="2">cv. AL8/78</strain>
    </source>
</reference>
<dbReference type="Gramene" id="AET6Gv20310900.28">
    <property type="protein sequence ID" value="AET6Gv20310900.28"/>
    <property type="gene ID" value="AET6Gv20310900"/>
</dbReference>
<name>A0A453NBY5_AEGTS</name>
<organism evidence="1 2">
    <name type="scientific">Aegilops tauschii subsp. strangulata</name>
    <name type="common">Goatgrass</name>
    <dbReference type="NCBI Taxonomy" id="200361"/>
    <lineage>
        <taxon>Eukaryota</taxon>
        <taxon>Viridiplantae</taxon>
        <taxon>Streptophyta</taxon>
        <taxon>Embryophyta</taxon>
        <taxon>Tracheophyta</taxon>
        <taxon>Spermatophyta</taxon>
        <taxon>Magnoliopsida</taxon>
        <taxon>Liliopsida</taxon>
        <taxon>Poales</taxon>
        <taxon>Poaceae</taxon>
        <taxon>BOP clade</taxon>
        <taxon>Pooideae</taxon>
        <taxon>Triticodae</taxon>
        <taxon>Triticeae</taxon>
        <taxon>Triticinae</taxon>
        <taxon>Aegilops</taxon>
    </lineage>
</organism>
<accession>A0A453NBY5</accession>
<evidence type="ECO:0000313" key="1">
    <source>
        <dbReference type="EnsemblPlants" id="AET6Gv20310900.28"/>
    </source>
</evidence>
<reference evidence="1" key="5">
    <citation type="journal article" date="2021" name="G3 (Bethesda)">
        <title>Aegilops tauschii genome assembly Aet v5.0 features greater sequence contiguity and improved annotation.</title>
        <authorList>
            <person name="Wang L."/>
            <person name="Zhu T."/>
            <person name="Rodriguez J.C."/>
            <person name="Deal K.R."/>
            <person name="Dubcovsky J."/>
            <person name="McGuire P.E."/>
            <person name="Lux T."/>
            <person name="Spannagl M."/>
            <person name="Mayer K.F.X."/>
            <person name="Baldrich P."/>
            <person name="Meyers B.C."/>
            <person name="Huo N."/>
            <person name="Gu Y.Q."/>
            <person name="Zhou H."/>
            <person name="Devos K.M."/>
            <person name="Bennetzen J.L."/>
            <person name="Unver T."/>
            <person name="Budak H."/>
            <person name="Gulick P.J."/>
            <person name="Galiba G."/>
            <person name="Kalapos B."/>
            <person name="Nelson D.R."/>
            <person name="Li P."/>
            <person name="You F.M."/>
            <person name="Luo M.C."/>
            <person name="Dvorak J."/>
        </authorList>
    </citation>
    <scope>NUCLEOTIDE SEQUENCE [LARGE SCALE GENOMIC DNA]</scope>
    <source>
        <strain evidence="1">cv. AL8/78</strain>
    </source>
</reference>
<reference evidence="1" key="3">
    <citation type="journal article" date="2017" name="Nature">
        <title>Genome sequence of the progenitor of the wheat D genome Aegilops tauschii.</title>
        <authorList>
            <person name="Luo M.C."/>
            <person name="Gu Y.Q."/>
            <person name="Puiu D."/>
            <person name="Wang H."/>
            <person name="Twardziok S.O."/>
            <person name="Deal K.R."/>
            <person name="Huo N."/>
            <person name="Zhu T."/>
            <person name="Wang L."/>
            <person name="Wang Y."/>
            <person name="McGuire P.E."/>
            <person name="Liu S."/>
            <person name="Long H."/>
            <person name="Ramasamy R.K."/>
            <person name="Rodriguez J.C."/>
            <person name="Van S.L."/>
            <person name="Yuan L."/>
            <person name="Wang Z."/>
            <person name="Xia Z."/>
            <person name="Xiao L."/>
            <person name="Anderson O.D."/>
            <person name="Ouyang S."/>
            <person name="Liang Y."/>
            <person name="Zimin A.V."/>
            <person name="Pertea G."/>
            <person name="Qi P."/>
            <person name="Bennetzen J.L."/>
            <person name="Dai X."/>
            <person name="Dawson M.W."/>
            <person name="Muller H.G."/>
            <person name="Kugler K."/>
            <person name="Rivarola-Duarte L."/>
            <person name="Spannagl M."/>
            <person name="Mayer K.F.X."/>
            <person name="Lu F.H."/>
            <person name="Bevan M.W."/>
            <person name="Leroy P."/>
            <person name="Li P."/>
            <person name="You F.M."/>
            <person name="Sun Q."/>
            <person name="Liu Z."/>
            <person name="Lyons E."/>
            <person name="Wicker T."/>
            <person name="Salzberg S.L."/>
            <person name="Devos K.M."/>
            <person name="Dvorak J."/>
        </authorList>
    </citation>
    <scope>NUCLEOTIDE SEQUENCE [LARGE SCALE GENOMIC DNA]</scope>
    <source>
        <strain evidence="1">cv. AL8/78</strain>
    </source>
</reference>
<keyword evidence="2" id="KW-1185">Reference proteome</keyword>
<reference evidence="1" key="4">
    <citation type="submission" date="2019-03" db="UniProtKB">
        <authorList>
            <consortium name="EnsemblPlants"/>
        </authorList>
    </citation>
    <scope>IDENTIFICATION</scope>
</reference>
<dbReference type="Proteomes" id="UP000015105">
    <property type="component" value="Chromosome 6D"/>
</dbReference>
<evidence type="ECO:0000313" key="2">
    <source>
        <dbReference type="Proteomes" id="UP000015105"/>
    </source>
</evidence>
<dbReference type="EnsemblPlants" id="AET6Gv20310900.28">
    <property type="protein sequence ID" value="AET6Gv20310900.28"/>
    <property type="gene ID" value="AET6Gv20310900"/>
</dbReference>
<sequence length="87" mass="9641">MQMELVGAALAPSCSVSRPRRWSPRCPRPPPPGAFSLHFNMSKGEGNRMKNWSMEPRMPDTLLAFWVLVAVREATIGVCFCPSAHVS</sequence>
<dbReference type="AlphaFoldDB" id="A0A453NBY5"/>